<name>A0A8J7DZA2_9CYAN</name>
<dbReference type="RefSeq" id="WP_194031155.1">
    <property type="nucleotide sequence ID" value="NZ_JADEWZ010000036.1"/>
</dbReference>
<keyword evidence="3" id="KW-0328">Glycosyltransferase</keyword>
<keyword evidence="4" id="KW-0808">Transferase</keyword>
<dbReference type="SUPFAM" id="SSF53448">
    <property type="entry name" value="Nucleotide-diphospho-sugar transferases"/>
    <property type="match status" value="1"/>
</dbReference>
<comment type="pathway">
    <text evidence="1">Cell wall biogenesis; cell wall polysaccharide biosynthesis.</text>
</comment>
<evidence type="ECO:0000256" key="4">
    <source>
        <dbReference type="ARBA" id="ARBA00022679"/>
    </source>
</evidence>
<dbReference type="PANTHER" id="PTHR43179">
    <property type="entry name" value="RHAMNOSYLTRANSFERASE WBBL"/>
    <property type="match status" value="1"/>
</dbReference>
<dbReference type="InterPro" id="IPR001173">
    <property type="entry name" value="Glyco_trans_2-like"/>
</dbReference>
<feature type="domain" description="Glycosyltransferase 2-like" evidence="6">
    <location>
        <begin position="24"/>
        <end position="142"/>
    </location>
</feature>
<evidence type="ECO:0000256" key="5">
    <source>
        <dbReference type="SAM" id="Phobius"/>
    </source>
</evidence>
<dbReference type="InterPro" id="IPR029044">
    <property type="entry name" value="Nucleotide-diphossugar_trans"/>
</dbReference>
<dbReference type="Proteomes" id="UP000654482">
    <property type="component" value="Unassembled WGS sequence"/>
</dbReference>
<keyword evidence="5" id="KW-1133">Transmembrane helix</keyword>
<accession>A0A8J7DZA2</accession>
<keyword evidence="8" id="KW-1185">Reference proteome</keyword>
<evidence type="ECO:0000256" key="1">
    <source>
        <dbReference type="ARBA" id="ARBA00004776"/>
    </source>
</evidence>
<reference evidence="7" key="1">
    <citation type="submission" date="2020-10" db="EMBL/GenBank/DDBJ databases">
        <authorList>
            <person name="Castelo-Branco R."/>
            <person name="Eusebio N."/>
            <person name="Adriana R."/>
            <person name="Vieira A."/>
            <person name="Brugerolle De Fraissinette N."/>
            <person name="Rezende De Castro R."/>
            <person name="Schneider M.P."/>
            <person name="Vasconcelos V."/>
            <person name="Leao P.N."/>
        </authorList>
    </citation>
    <scope>NUCLEOTIDE SEQUENCE</scope>
    <source>
        <strain evidence="7">LEGE 07157</strain>
    </source>
</reference>
<dbReference type="AlphaFoldDB" id="A0A8J7DZA2"/>
<proteinExistence type="inferred from homology"/>
<evidence type="ECO:0000256" key="2">
    <source>
        <dbReference type="ARBA" id="ARBA00006739"/>
    </source>
</evidence>
<feature type="transmembrane region" description="Helical" evidence="5">
    <location>
        <begin position="252"/>
        <end position="284"/>
    </location>
</feature>
<dbReference type="PANTHER" id="PTHR43179:SF12">
    <property type="entry name" value="GALACTOFURANOSYLTRANSFERASE GLFT2"/>
    <property type="match status" value="1"/>
</dbReference>
<keyword evidence="5" id="KW-0472">Membrane</keyword>
<gene>
    <name evidence="7" type="ORF">IQ249_19435</name>
</gene>
<dbReference type="GO" id="GO:0016757">
    <property type="term" value="F:glycosyltransferase activity"/>
    <property type="evidence" value="ECO:0007669"/>
    <property type="project" value="UniProtKB-KW"/>
</dbReference>
<evidence type="ECO:0000313" key="7">
    <source>
        <dbReference type="EMBL" id="MBE9118073.1"/>
    </source>
</evidence>
<keyword evidence="5" id="KW-0812">Transmembrane</keyword>
<protein>
    <submittedName>
        <fullName evidence="7">Glycosyltransferase</fullName>
    </submittedName>
</protein>
<evidence type="ECO:0000313" key="8">
    <source>
        <dbReference type="Proteomes" id="UP000654482"/>
    </source>
</evidence>
<dbReference type="Gene3D" id="3.90.550.10">
    <property type="entry name" value="Spore Coat Polysaccharide Biosynthesis Protein SpsA, Chain A"/>
    <property type="match status" value="1"/>
</dbReference>
<comment type="caution">
    <text evidence="7">The sequence shown here is derived from an EMBL/GenBank/DDBJ whole genome shotgun (WGS) entry which is preliminary data.</text>
</comment>
<evidence type="ECO:0000256" key="3">
    <source>
        <dbReference type="ARBA" id="ARBA00022676"/>
    </source>
</evidence>
<comment type="similarity">
    <text evidence="2">Belongs to the glycosyltransferase 2 family.</text>
</comment>
<dbReference type="EMBL" id="JADEWZ010000036">
    <property type="protein sequence ID" value="MBE9118073.1"/>
    <property type="molecule type" value="Genomic_DNA"/>
</dbReference>
<sequence>MNEKAITKPTQTLDTLGCVAIGRNEGERLRQCLQSILGTVRSVVYVDSSSTDGSVELARSLGVEAIALDISIPFSAARSRNEGFTHLLKQYPQLEFVQFVDGDCEVADGWLELAHNALQTQPQVAVVCGRRRERYPEQSIYNRLCEMEWDTPVGEAKACGGDAMMQVRAFQEVGGFNPSLIAGEEPELCVRLRQKDWKILRLDGEMTLHDAQMTRLGQWWKRSLRAGHAYAEGAWLHGRTPERHWVKESRSIWFWGVLLPLLALVLAGVTRGGSLLLFCAYPLLAYRIYRYLRQQGTDAQDSALYAGFCVLGKFSQAQGQFQFWLNRLLGKRRALVEYKIPSRESN</sequence>
<dbReference type="Pfam" id="PF00535">
    <property type="entry name" value="Glycos_transf_2"/>
    <property type="match status" value="1"/>
</dbReference>
<evidence type="ECO:0000259" key="6">
    <source>
        <dbReference type="Pfam" id="PF00535"/>
    </source>
</evidence>
<organism evidence="7 8">
    <name type="scientific">Lusitaniella coriacea LEGE 07157</name>
    <dbReference type="NCBI Taxonomy" id="945747"/>
    <lineage>
        <taxon>Bacteria</taxon>
        <taxon>Bacillati</taxon>
        <taxon>Cyanobacteriota</taxon>
        <taxon>Cyanophyceae</taxon>
        <taxon>Spirulinales</taxon>
        <taxon>Lusitaniellaceae</taxon>
        <taxon>Lusitaniella</taxon>
    </lineage>
</organism>